<feature type="non-terminal residue" evidence="1">
    <location>
        <position position="1"/>
    </location>
</feature>
<protein>
    <submittedName>
        <fullName evidence="1">Uncharacterized protein</fullName>
    </submittedName>
</protein>
<reference evidence="1" key="1">
    <citation type="submission" date="2023-01" db="EMBL/GenBank/DDBJ databases">
        <title>Human gut microbiome strain richness.</title>
        <authorList>
            <person name="Chen-Liaw A."/>
        </authorList>
    </citation>
    <scope>NUCLEOTIDE SEQUENCE</scope>
    <source>
        <strain evidence="1">D55st1_G4_D55t1_190419</strain>
    </source>
</reference>
<dbReference type="EMBL" id="JAQNCK010000035">
    <property type="protein sequence ID" value="MDC0829082.1"/>
    <property type="molecule type" value="Genomic_DNA"/>
</dbReference>
<dbReference type="RefSeq" id="WP_272013435.1">
    <property type="nucleotide sequence ID" value="NZ_JAQNCK010000035.1"/>
</dbReference>
<comment type="caution">
    <text evidence="1">The sequence shown here is derived from an EMBL/GenBank/DDBJ whole genome shotgun (WGS) entry which is preliminary data.</text>
</comment>
<dbReference type="Proteomes" id="UP001220658">
    <property type="component" value="Unassembled WGS sequence"/>
</dbReference>
<gene>
    <name evidence="1" type="ORF">POG00_10265</name>
</gene>
<evidence type="ECO:0000313" key="2">
    <source>
        <dbReference type="Proteomes" id="UP001220658"/>
    </source>
</evidence>
<name>A0AAW6FV31_9FIRM</name>
<accession>A0AAW6FV31</accession>
<dbReference type="AlphaFoldDB" id="A0AAW6FV31"/>
<organism evidence="1 2">
    <name type="scientific">Faecalitalea cylindroides</name>
    <dbReference type="NCBI Taxonomy" id="39483"/>
    <lineage>
        <taxon>Bacteria</taxon>
        <taxon>Bacillati</taxon>
        <taxon>Bacillota</taxon>
        <taxon>Erysipelotrichia</taxon>
        <taxon>Erysipelotrichales</taxon>
        <taxon>Erysipelotrichaceae</taxon>
        <taxon>Faecalitalea</taxon>
    </lineage>
</organism>
<sequence>LYLWIHQHQIFWFDDLLTLIETGIDQRGKVMCILEEGIDFLIERTIAVFFCIIFSHLQYIMREQDCH</sequence>
<proteinExistence type="predicted"/>
<evidence type="ECO:0000313" key="1">
    <source>
        <dbReference type="EMBL" id="MDC0829082.1"/>
    </source>
</evidence>